<keyword evidence="1" id="KW-0472">Membrane</keyword>
<reference evidence="3" key="1">
    <citation type="submission" date="2016-04" db="EMBL/GenBank/DDBJ databases">
        <title>Cephalotus genome sequencing.</title>
        <authorList>
            <person name="Fukushima K."/>
            <person name="Hasebe M."/>
            <person name="Fang X."/>
        </authorList>
    </citation>
    <scope>NUCLEOTIDE SEQUENCE [LARGE SCALE GENOMIC DNA]</scope>
    <source>
        <strain evidence="3">cv. St1</strain>
    </source>
</reference>
<evidence type="ECO:0000313" key="2">
    <source>
        <dbReference type="EMBL" id="GAV79594.1"/>
    </source>
</evidence>
<dbReference type="AlphaFoldDB" id="A0A1Q3CH67"/>
<protein>
    <submittedName>
        <fullName evidence="2">DDE_4 domain-containing protein</fullName>
    </submittedName>
</protein>
<feature type="transmembrane region" description="Helical" evidence="1">
    <location>
        <begin position="115"/>
        <end position="135"/>
    </location>
</feature>
<dbReference type="InParanoid" id="A0A1Q3CH67"/>
<dbReference type="InterPro" id="IPR045249">
    <property type="entry name" value="HARBI1-like"/>
</dbReference>
<gene>
    <name evidence="2" type="ORF">CFOL_v3_23059</name>
</gene>
<proteinExistence type="predicted"/>
<dbReference type="PANTHER" id="PTHR22930:SF221">
    <property type="entry name" value="NUCLEASE HARBI1"/>
    <property type="match status" value="1"/>
</dbReference>
<organism evidence="2 3">
    <name type="scientific">Cephalotus follicularis</name>
    <name type="common">Albany pitcher plant</name>
    <dbReference type="NCBI Taxonomy" id="3775"/>
    <lineage>
        <taxon>Eukaryota</taxon>
        <taxon>Viridiplantae</taxon>
        <taxon>Streptophyta</taxon>
        <taxon>Embryophyta</taxon>
        <taxon>Tracheophyta</taxon>
        <taxon>Spermatophyta</taxon>
        <taxon>Magnoliopsida</taxon>
        <taxon>eudicotyledons</taxon>
        <taxon>Gunneridae</taxon>
        <taxon>Pentapetalae</taxon>
        <taxon>rosids</taxon>
        <taxon>fabids</taxon>
        <taxon>Oxalidales</taxon>
        <taxon>Cephalotaceae</taxon>
        <taxon>Cephalotus</taxon>
    </lineage>
</organism>
<accession>A0A1Q3CH67</accession>
<evidence type="ECO:0000256" key="1">
    <source>
        <dbReference type="SAM" id="Phobius"/>
    </source>
</evidence>
<keyword evidence="1" id="KW-0812">Transmembrane</keyword>
<name>A0A1Q3CH67_CEPFO</name>
<keyword evidence="1" id="KW-1133">Transmembrane helix</keyword>
<dbReference type="EMBL" id="BDDD01002005">
    <property type="protein sequence ID" value="GAV79594.1"/>
    <property type="molecule type" value="Genomic_DNA"/>
</dbReference>
<dbReference type="OrthoDB" id="1681765at2759"/>
<dbReference type="STRING" id="3775.A0A1Q3CH67"/>
<sequence length="136" mass="15883">MAIDIIRPADLFFKDIPVEIFNDSRYISHFKHCIGAIDGVHVSACASFADSIPFIGRKRIPTQNVMTTCGFDMQFTFCWVGWEGTTHDNKKFYAALRNPELNFPHPPDDIQKIEFFFLFKWFFVVFLNLICVICYR</sequence>
<evidence type="ECO:0000313" key="3">
    <source>
        <dbReference type="Proteomes" id="UP000187406"/>
    </source>
</evidence>
<keyword evidence="3" id="KW-1185">Reference proteome</keyword>
<dbReference type="Proteomes" id="UP000187406">
    <property type="component" value="Unassembled WGS sequence"/>
</dbReference>
<comment type="caution">
    <text evidence="2">The sequence shown here is derived from an EMBL/GenBank/DDBJ whole genome shotgun (WGS) entry which is preliminary data.</text>
</comment>
<dbReference type="PANTHER" id="PTHR22930">
    <property type="match status" value="1"/>
</dbReference>